<reference evidence="9 10" key="1">
    <citation type="submission" date="2020-04" db="EMBL/GenBank/DDBJ databases">
        <authorList>
            <person name="De Canck E."/>
        </authorList>
    </citation>
    <scope>NUCLEOTIDE SEQUENCE [LARGE SCALE GENOMIC DNA]</scope>
    <source>
        <strain evidence="9 10">LMG 26845</strain>
    </source>
</reference>
<evidence type="ECO:0000256" key="3">
    <source>
        <dbReference type="ARBA" id="ARBA00022448"/>
    </source>
</evidence>
<sequence length="485" mass="52113">MESSVCHGCLLHLEAYINWLDDIIWGRYFIVILLAVGIYYSIRLKFPQVLMAKYALSVITEKDHGAKGNKSHISPYEALMISMGTRVGIGTIVGMAVAVVQGGPGVIVWMWLAAFLNGAISVAENTLGQVYKSRDGDGFKGGAPYYLAKGLGARKLAIVSSALMILTGWSFSVLFSYTIYTSFEPWVPAAAAGASHLSLYVGAGIVVFASIMFFGGGRYIARFTSYVTPFMSVGFILIALYSIAIHWDKAGRILGQILDSAFDVGSILGGFAGSVLVIGIKRAMFANEAGLGSVPGAAAAAHTSHPVKQGIVQAFCVFVDTLIASLSVLFVLFSDSYGNALTDADGQRLTALPLVQSAMRESLGVFGNYYMTFLIVVLTATVLVGSYYIGQMNLKYISDKRLTVNAYRIVTIGVLFIGAQASLDLAWNTANVVMGLCATINIVAVFLLFKVVKVSVDDFLNQKRQGINPTFSARKLGIENAECWD</sequence>
<keyword evidence="5 8" id="KW-0812">Transmembrane</keyword>
<protein>
    <submittedName>
        <fullName evidence="9">Amino-acid carrier protein AlsT</fullName>
    </submittedName>
</protein>
<dbReference type="GO" id="GO:0005283">
    <property type="term" value="F:amino acid:sodium symporter activity"/>
    <property type="evidence" value="ECO:0007669"/>
    <property type="project" value="InterPro"/>
</dbReference>
<feature type="transmembrane region" description="Helical" evidence="8">
    <location>
        <begin position="156"/>
        <end position="180"/>
    </location>
</feature>
<dbReference type="Gene3D" id="1.20.1740.10">
    <property type="entry name" value="Amino acid/polyamine transporter I"/>
    <property type="match status" value="1"/>
</dbReference>
<feature type="transmembrane region" description="Helical" evidence="8">
    <location>
        <begin position="23"/>
        <end position="42"/>
    </location>
</feature>
<evidence type="ECO:0000313" key="9">
    <source>
        <dbReference type="EMBL" id="CAB3665102.1"/>
    </source>
</evidence>
<feature type="transmembrane region" description="Helical" evidence="8">
    <location>
        <begin position="369"/>
        <end position="390"/>
    </location>
</feature>
<keyword evidence="8" id="KW-0997">Cell inner membrane</keyword>
<evidence type="ECO:0000256" key="6">
    <source>
        <dbReference type="ARBA" id="ARBA00022989"/>
    </source>
</evidence>
<evidence type="ECO:0000256" key="4">
    <source>
        <dbReference type="ARBA" id="ARBA00022475"/>
    </source>
</evidence>
<organism evidence="9 10">
    <name type="scientific">Achromobacter insuavis</name>
    <dbReference type="NCBI Taxonomy" id="1287735"/>
    <lineage>
        <taxon>Bacteria</taxon>
        <taxon>Pseudomonadati</taxon>
        <taxon>Pseudomonadota</taxon>
        <taxon>Betaproteobacteria</taxon>
        <taxon>Burkholderiales</taxon>
        <taxon>Alcaligenaceae</taxon>
        <taxon>Achromobacter</taxon>
    </lineage>
</organism>
<dbReference type="PANTHER" id="PTHR30330:SF1">
    <property type="entry name" value="AMINO-ACID CARRIER PROTEIN ALST"/>
    <property type="match status" value="1"/>
</dbReference>
<dbReference type="NCBIfam" id="TIGR00835">
    <property type="entry name" value="agcS"/>
    <property type="match status" value="1"/>
</dbReference>
<comment type="subcellular location">
    <subcellularLocation>
        <location evidence="8">Cell inner membrane</location>
        <topology evidence="8">Multi-pass membrane protein</topology>
    </subcellularLocation>
    <subcellularLocation>
        <location evidence="1">Cell membrane</location>
        <topology evidence="1">Multi-pass membrane protein</topology>
    </subcellularLocation>
</comment>
<feature type="transmembrane region" description="Helical" evidence="8">
    <location>
        <begin position="226"/>
        <end position="247"/>
    </location>
</feature>
<feature type="transmembrane region" description="Helical" evidence="8">
    <location>
        <begin position="311"/>
        <end position="333"/>
    </location>
</feature>
<dbReference type="PRINTS" id="PR00175">
    <property type="entry name" value="NAALASMPORT"/>
</dbReference>
<dbReference type="InterPro" id="IPR001463">
    <property type="entry name" value="Na/Ala_symport"/>
</dbReference>
<dbReference type="EMBL" id="CADIJR010000034">
    <property type="protein sequence ID" value="CAB3665102.1"/>
    <property type="molecule type" value="Genomic_DNA"/>
</dbReference>
<gene>
    <name evidence="9" type="primary">alsT</name>
    <name evidence="9" type="ORF">LMG26845_03477</name>
</gene>
<feature type="transmembrane region" description="Helical" evidence="8">
    <location>
        <begin position="429"/>
        <end position="449"/>
    </location>
</feature>
<feature type="transmembrane region" description="Helical" evidence="8">
    <location>
        <begin position="78"/>
        <end position="100"/>
    </location>
</feature>
<name>A0A6J5AGM3_9BURK</name>
<keyword evidence="7 8" id="KW-0472">Membrane</keyword>
<dbReference type="AlphaFoldDB" id="A0A6J5AGM3"/>
<evidence type="ECO:0000313" key="10">
    <source>
        <dbReference type="Proteomes" id="UP000507979"/>
    </source>
</evidence>
<keyword evidence="10" id="KW-1185">Reference proteome</keyword>
<evidence type="ECO:0000256" key="5">
    <source>
        <dbReference type="ARBA" id="ARBA00022692"/>
    </source>
</evidence>
<dbReference type="Pfam" id="PF01235">
    <property type="entry name" value="Na_Ala_symp"/>
    <property type="match status" value="1"/>
</dbReference>
<evidence type="ECO:0000256" key="2">
    <source>
        <dbReference type="ARBA" id="ARBA00009261"/>
    </source>
</evidence>
<accession>A0A6J5AGM3</accession>
<proteinExistence type="inferred from homology"/>
<evidence type="ECO:0000256" key="8">
    <source>
        <dbReference type="RuleBase" id="RU363064"/>
    </source>
</evidence>
<evidence type="ECO:0000256" key="1">
    <source>
        <dbReference type="ARBA" id="ARBA00004651"/>
    </source>
</evidence>
<feature type="transmembrane region" description="Helical" evidence="8">
    <location>
        <begin position="402"/>
        <end position="423"/>
    </location>
</feature>
<dbReference type="Proteomes" id="UP000507979">
    <property type="component" value="Unassembled WGS sequence"/>
</dbReference>
<comment type="similarity">
    <text evidence="2 8">Belongs to the alanine or glycine:cation symporter (AGCS) (TC 2.A.25) family.</text>
</comment>
<keyword evidence="6 8" id="KW-1133">Transmembrane helix</keyword>
<feature type="transmembrane region" description="Helical" evidence="8">
    <location>
        <begin position="186"/>
        <end position="214"/>
    </location>
</feature>
<feature type="transmembrane region" description="Helical" evidence="8">
    <location>
        <begin position="253"/>
        <end position="278"/>
    </location>
</feature>
<dbReference type="GO" id="GO:0005886">
    <property type="term" value="C:plasma membrane"/>
    <property type="evidence" value="ECO:0007669"/>
    <property type="project" value="UniProtKB-SubCell"/>
</dbReference>
<evidence type="ECO:0000256" key="7">
    <source>
        <dbReference type="ARBA" id="ARBA00023136"/>
    </source>
</evidence>
<feature type="transmembrane region" description="Helical" evidence="8">
    <location>
        <begin position="106"/>
        <end position="123"/>
    </location>
</feature>
<dbReference type="PANTHER" id="PTHR30330">
    <property type="entry name" value="AGSS FAMILY TRANSPORTER, SODIUM-ALANINE"/>
    <property type="match status" value="1"/>
</dbReference>
<keyword evidence="3 8" id="KW-0813">Transport</keyword>
<keyword evidence="4" id="KW-1003">Cell membrane</keyword>
<keyword evidence="8" id="KW-0769">Symport</keyword>